<dbReference type="AlphaFoldDB" id="A0A6N7QY64"/>
<organism evidence="1 2">
    <name type="scientific">Gracilibacillus thailandensis</name>
    <dbReference type="NCBI Taxonomy" id="563735"/>
    <lineage>
        <taxon>Bacteria</taxon>
        <taxon>Bacillati</taxon>
        <taxon>Bacillota</taxon>
        <taxon>Bacilli</taxon>
        <taxon>Bacillales</taxon>
        <taxon>Bacillaceae</taxon>
        <taxon>Gracilibacillus</taxon>
    </lineage>
</organism>
<proteinExistence type="predicted"/>
<sequence length="172" mass="20539">MFTNIERRASKHFKEIFLLFNLPVTDPVKLSWKYNVSAEKKWLFRFILDKRLLTRIYKFTINYSFTISDTSDKPIAIHWDYRKKKWVSDQNSHSFCQLLNQNYRLKNVIQQLDLEQLAIKQNGRDIIITEVPLPGSFMFTLLPPMQYLIKLKHEEITALKKIPLLIQHSIQA</sequence>
<dbReference type="EMBL" id="WJEE01000025">
    <property type="protein sequence ID" value="MRI67113.1"/>
    <property type="molecule type" value="Genomic_DNA"/>
</dbReference>
<dbReference type="InterPro" id="IPR021500">
    <property type="entry name" value="DUF3156"/>
</dbReference>
<protein>
    <recommendedName>
        <fullName evidence="3">DUF3156 family protein</fullName>
    </recommendedName>
</protein>
<evidence type="ECO:0008006" key="3">
    <source>
        <dbReference type="Google" id="ProtNLM"/>
    </source>
</evidence>
<dbReference type="RefSeq" id="WP_153835730.1">
    <property type="nucleotide sequence ID" value="NZ_JBHUMW010000091.1"/>
</dbReference>
<keyword evidence="2" id="KW-1185">Reference proteome</keyword>
<name>A0A6N7QY64_9BACI</name>
<dbReference type="Pfam" id="PF11354">
    <property type="entry name" value="DUF3156"/>
    <property type="match status" value="1"/>
</dbReference>
<gene>
    <name evidence="1" type="ORF">GH885_12285</name>
</gene>
<reference evidence="1 2" key="1">
    <citation type="submission" date="2019-10" db="EMBL/GenBank/DDBJ databases">
        <title>Gracilibacillus salitolerans sp. nov., a moderate halophile isolated from a saline soil in northwest China.</title>
        <authorList>
            <person name="Gan L."/>
        </authorList>
    </citation>
    <scope>NUCLEOTIDE SEQUENCE [LARGE SCALE GENOMIC DNA]</scope>
    <source>
        <strain evidence="1 2">TP2-8</strain>
    </source>
</reference>
<evidence type="ECO:0000313" key="2">
    <source>
        <dbReference type="Proteomes" id="UP000435187"/>
    </source>
</evidence>
<comment type="caution">
    <text evidence="1">The sequence shown here is derived from an EMBL/GenBank/DDBJ whole genome shotgun (WGS) entry which is preliminary data.</text>
</comment>
<accession>A0A6N7QY64</accession>
<evidence type="ECO:0000313" key="1">
    <source>
        <dbReference type="EMBL" id="MRI67113.1"/>
    </source>
</evidence>
<dbReference type="Proteomes" id="UP000435187">
    <property type="component" value="Unassembled WGS sequence"/>
</dbReference>